<keyword evidence="2" id="KW-0418">Kinase</keyword>
<organism evidence="2 3">
    <name type="scientific">Qipengyuania benthica</name>
    <dbReference type="NCBI Taxonomy" id="3067651"/>
    <lineage>
        <taxon>Bacteria</taxon>
        <taxon>Pseudomonadati</taxon>
        <taxon>Pseudomonadota</taxon>
        <taxon>Alphaproteobacteria</taxon>
        <taxon>Sphingomonadales</taxon>
        <taxon>Erythrobacteraceae</taxon>
        <taxon>Qipengyuania</taxon>
    </lineage>
</organism>
<reference evidence="2 3" key="1">
    <citation type="submission" date="2023-08" db="EMBL/GenBank/DDBJ databases">
        <title>genomic of DY56.</title>
        <authorList>
            <person name="Wang Y."/>
        </authorList>
    </citation>
    <scope>NUCLEOTIDE SEQUENCE [LARGE SCALE GENOMIC DNA]</scope>
    <source>
        <strain evidence="2 3">DY56-A-20</strain>
    </source>
</reference>
<gene>
    <name evidence="2" type="primary">rnk</name>
    <name evidence="2" type="ORF">Q9K01_14440</name>
</gene>
<dbReference type="Proteomes" id="UP001235664">
    <property type="component" value="Unassembled WGS sequence"/>
</dbReference>
<proteinExistence type="predicted"/>
<evidence type="ECO:0000313" key="2">
    <source>
        <dbReference type="EMBL" id="MDP4540822.1"/>
    </source>
</evidence>
<comment type="caution">
    <text evidence="2">The sequence shown here is derived from an EMBL/GenBank/DDBJ whole genome shotgun (WGS) entry which is preliminary data.</text>
</comment>
<evidence type="ECO:0000313" key="3">
    <source>
        <dbReference type="Proteomes" id="UP001235664"/>
    </source>
</evidence>
<dbReference type="RefSeq" id="WP_305930821.1">
    <property type="nucleotide sequence ID" value="NZ_JAVAIL010000006.1"/>
</dbReference>
<dbReference type="SUPFAM" id="SSF54534">
    <property type="entry name" value="FKBP-like"/>
    <property type="match status" value="1"/>
</dbReference>
<sequence>MSKSIAGEKPEIYLVDSEADALSELAMAAEASYPEVTKKLFEEIDRAIIHRRDDLPAHVVTMGSRVEFIDEGSGASRTVELVWPRQANLEENRLSVMTLVGAGLIGMQEGTSIEWPDRTGHVRRLRIAKVSQPVQGEEAA</sequence>
<dbReference type="PANTHER" id="PTHR30437:SF5">
    <property type="entry name" value="REGULATOR OF NUCLEOSIDE DIPHOSPHATE KINASE"/>
    <property type="match status" value="1"/>
</dbReference>
<dbReference type="PIRSF" id="PIRSF006092">
    <property type="entry name" value="GreA_GreB"/>
    <property type="match status" value="1"/>
</dbReference>
<name>A0ABT9HC28_9SPHN</name>
<dbReference type="Gene3D" id="3.10.50.30">
    <property type="entry name" value="Transcription elongation factor, GreA/GreB, C-terminal domain"/>
    <property type="match status" value="1"/>
</dbReference>
<keyword evidence="3" id="KW-1185">Reference proteome</keyword>
<dbReference type="InterPro" id="IPR036953">
    <property type="entry name" value="GreA/GreB_C_sf"/>
</dbReference>
<dbReference type="PANTHER" id="PTHR30437">
    <property type="entry name" value="TRANSCRIPTION ELONGATION FACTOR GREA"/>
    <property type="match status" value="1"/>
</dbReference>
<keyword evidence="2" id="KW-0808">Transferase</keyword>
<dbReference type="GO" id="GO:0016301">
    <property type="term" value="F:kinase activity"/>
    <property type="evidence" value="ECO:0007669"/>
    <property type="project" value="UniProtKB-KW"/>
</dbReference>
<accession>A0ABT9HC28</accession>
<dbReference type="Pfam" id="PF01272">
    <property type="entry name" value="GreA_GreB"/>
    <property type="match status" value="1"/>
</dbReference>
<dbReference type="InterPro" id="IPR001437">
    <property type="entry name" value="Tscrpt_elong_fac_GreA/B_C"/>
</dbReference>
<evidence type="ECO:0000259" key="1">
    <source>
        <dbReference type="Pfam" id="PF01272"/>
    </source>
</evidence>
<dbReference type="EMBL" id="JAVAIL010000006">
    <property type="protein sequence ID" value="MDP4540822.1"/>
    <property type="molecule type" value="Genomic_DNA"/>
</dbReference>
<protein>
    <submittedName>
        <fullName evidence="2">Nucleoside diphosphate kinase regulator</fullName>
    </submittedName>
</protein>
<feature type="domain" description="Transcription elongation factor GreA/GreB C-terminal" evidence="1">
    <location>
        <begin position="56"/>
        <end position="131"/>
    </location>
</feature>
<dbReference type="NCBIfam" id="NF004396">
    <property type="entry name" value="PRK05753.1"/>
    <property type="match status" value="1"/>
</dbReference>
<dbReference type="InterPro" id="IPR023459">
    <property type="entry name" value="Tscrpt_elong_fac_GreA/B_fam"/>
</dbReference>